<accession>A0A4V5PD87</accession>
<proteinExistence type="predicted"/>
<comment type="caution">
    <text evidence="2">The sequence shown here is derived from an EMBL/GenBank/DDBJ whole genome shotgun (WGS) entry which is preliminary data.</text>
</comment>
<dbReference type="AlphaFoldDB" id="A0A4V5PD87"/>
<dbReference type="SUPFAM" id="SSF54001">
    <property type="entry name" value="Cysteine proteinases"/>
    <property type="match status" value="1"/>
</dbReference>
<dbReference type="Proteomes" id="UP000309594">
    <property type="component" value="Unassembled WGS sequence"/>
</dbReference>
<evidence type="ECO:0000259" key="1">
    <source>
        <dbReference type="Pfam" id="PF05257"/>
    </source>
</evidence>
<dbReference type="EMBL" id="SWDX01000002">
    <property type="protein sequence ID" value="TKC63716.1"/>
    <property type="molecule type" value="Genomic_DNA"/>
</dbReference>
<dbReference type="InterPro" id="IPR007921">
    <property type="entry name" value="CHAP_dom"/>
</dbReference>
<dbReference type="InterPro" id="IPR038765">
    <property type="entry name" value="Papain-like_cys_pep_sf"/>
</dbReference>
<feature type="domain" description="Peptidase C51" evidence="1">
    <location>
        <begin position="68"/>
        <end position="141"/>
    </location>
</feature>
<reference evidence="2 3" key="1">
    <citation type="submission" date="2019-04" db="EMBL/GenBank/DDBJ databases">
        <title>Pedobacter sp. RP-1-16 sp. nov., isolated from Arctic soil.</title>
        <authorList>
            <person name="Dahal R.H."/>
            <person name="Kim D.-U."/>
        </authorList>
    </citation>
    <scope>NUCLEOTIDE SEQUENCE [LARGE SCALE GENOMIC DNA]</scope>
    <source>
        <strain evidence="2 3">RP-1-16</strain>
    </source>
</reference>
<evidence type="ECO:0000313" key="2">
    <source>
        <dbReference type="EMBL" id="TKC63716.1"/>
    </source>
</evidence>
<organism evidence="2 3">
    <name type="scientific">Pedobacter hiemivivus</name>
    <dbReference type="NCBI Taxonomy" id="2530454"/>
    <lineage>
        <taxon>Bacteria</taxon>
        <taxon>Pseudomonadati</taxon>
        <taxon>Bacteroidota</taxon>
        <taxon>Sphingobacteriia</taxon>
        <taxon>Sphingobacteriales</taxon>
        <taxon>Sphingobacteriaceae</taxon>
        <taxon>Pedobacter</taxon>
    </lineage>
</organism>
<dbReference type="Pfam" id="PF05257">
    <property type="entry name" value="CHAP"/>
    <property type="match status" value="1"/>
</dbReference>
<dbReference type="RefSeq" id="WP_136879352.1">
    <property type="nucleotide sequence ID" value="NZ_SWDX01000002.1"/>
</dbReference>
<sequence length="173" mass="19311">MATIRILLGIICFAVVGSSWGADGNRITDGDTRTVIETAKKEIGVRESAENAGPRVDQYNAYVGLKKAPWCASFVSWCFGQAGYSQPRTAWSPSLFPTDRLAKNPVAGMVLGIYFEHLKRVGHCGIVEEVRNDWVYSIEGNTNLNGSREGDGVYRRMRHKRSVYCFADWLKKT</sequence>
<gene>
    <name evidence="2" type="ORF">FBD94_05045</name>
</gene>
<name>A0A4V5PD87_9SPHI</name>
<protein>
    <submittedName>
        <fullName evidence="2">CHAP domain-containing protein</fullName>
    </submittedName>
</protein>
<evidence type="ECO:0000313" key="3">
    <source>
        <dbReference type="Proteomes" id="UP000309594"/>
    </source>
</evidence>